<protein>
    <submittedName>
        <fullName evidence="1">Uncharacterized protein</fullName>
    </submittedName>
</protein>
<gene>
    <name evidence="1" type="ORF">CDL26_15340</name>
</gene>
<evidence type="ECO:0000313" key="1">
    <source>
        <dbReference type="EMBL" id="PLT69334.1"/>
    </source>
</evidence>
<comment type="caution">
    <text evidence="1">The sequence shown here is derived from an EMBL/GenBank/DDBJ whole genome shotgun (WGS) entry which is preliminary data.</text>
</comment>
<accession>A0A2N5P2F1</accession>
<dbReference type="Proteomes" id="UP000234891">
    <property type="component" value="Unassembled WGS sequence"/>
</dbReference>
<proteinExistence type="predicted"/>
<dbReference type="EMBL" id="NIHS01000044">
    <property type="protein sequence ID" value="PLT69334.1"/>
    <property type="molecule type" value="Genomic_DNA"/>
</dbReference>
<evidence type="ECO:0000313" key="2">
    <source>
        <dbReference type="Proteomes" id="UP000234891"/>
    </source>
</evidence>
<name>A0A2N5P2F1_MEDGN</name>
<sequence>MNFEVNTVVDKPEDWPANAIECQLENIRTQLERFKEEPNYKNKEVLISLVSDYDLNQRSTLGLFRTTEYEVACINSLFIDSLMHQFNTLKTYLYELVGYKTRMQKIASWFPEGNTTLEVKEFEGLFPQLKLYYFTYQKFTVEKNKNYAEQLVEVIEDMIKYSQDNDSEDVFQEMVASITNAYISLLNDISYFRCKKRTRIWAFSRDEIYMLFQLAAKLIRLNGDSPVVRPLKGVLMTSISNYILKSRNDYNEDYVCKYISAEVAEKSISNHQIWMSIIENLNDNREQRVVPELFEENGWNRYSWAKNIDFEPKRKYYVSSFCKSMNDSEMSKEYGACIYGYKDDRMAEVLAPIMFWNKRSEKIPVFTQVVAFDVIYNREEAKKEIEFLCSIIDCFDMNDTDKTKFLEEILQYWILSVKDSKWSHEQERRYVLFMYDDYDYNEVDTSDPKFLKLKTSLFIEPDFILGHNPVKDYIRMMVDDKRYAISMKPYMFCQNCLNRDFDIIAGYEKANICPICGSKDVSIVYPS</sequence>
<reference evidence="1 2" key="1">
    <citation type="journal article" date="2017" name="Genome Med.">
        <title>A novel Ruminococcus gnavus clade enriched in inflammatory bowel disease patients.</title>
        <authorList>
            <person name="Hall A.B."/>
            <person name="Yassour M."/>
            <person name="Sauk J."/>
            <person name="Garner A."/>
            <person name="Jiang X."/>
            <person name="Arthur T."/>
            <person name="Lagoudas G.K."/>
            <person name="Vatanen T."/>
            <person name="Fornelos N."/>
            <person name="Wilson R."/>
            <person name="Bertha M."/>
            <person name="Cohen M."/>
            <person name="Garber J."/>
            <person name="Khalili H."/>
            <person name="Gevers D."/>
            <person name="Ananthakrishnan A.N."/>
            <person name="Kugathasan S."/>
            <person name="Lander E.S."/>
            <person name="Blainey P."/>
            <person name="Vlamakis H."/>
            <person name="Xavier R.J."/>
            <person name="Huttenhower C."/>
        </authorList>
    </citation>
    <scope>NUCLEOTIDE SEQUENCE [LARGE SCALE GENOMIC DNA]</scope>
    <source>
        <strain evidence="1 2">RJX1124</strain>
    </source>
</reference>
<dbReference type="AlphaFoldDB" id="A0A2N5P2F1"/>
<organism evidence="1 2">
    <name type="scientific">Mediterraneibacter gnavus</name>
    <name type="common">Ruminococcus gnavus</name>
    <dbReference type="NCBI Taxonomy" id="33038"/>
    <lineage>
        <taxon>Bacteria</taxon>
        <taxon>Bacillati</taxon>
        <taxon>Bacillota</taxon>
        <taxon>Clostridia</taxon>
        <taxon>Lachnospirales</taxon>
        <taxon>Lachnospiraceae</taxon>
        <taxon>Mediterraneibacter</taxon>
    </lineage>
</organism>
<dbReference type="RefSeq" id="WP_101871497.1">
    <property type="nucleotide sequence ID" value="NZ_NIHS01000044.1"/>
</dbReference>